<dbReference type="AlphaFoldDB" id="C0NEY0"/>
<keyword evidence="2" id="KW-0548">Nucleotidyltransferase</keyword>
<dbReference type="EMBL" id="GG663364">
    <property type="protein sequence ID" value="EEH09801.1"/>
    <property type="molecule type" value="Genomic_DNA"/>
</dbReference>
<sequence length="189" mass="21784">MQLEPGFLPSFDGRAVQYPSVKNLRDYMSWRQADCRELTKLEHFLEGHINNLYNTTFWNMILQGEMSNTEAEKALQGTVSGDKNEILFSRFGINYNNEPEMFKKGSVIFRNYEIQPQIEKMSGGSKEVEYEVGEEGPPAEMTKSQIARMRKIQKKATIAVMHVDIIKDDFWDKRPWILSNKPGNLPGEG</sequence>
<gene>
    <name evidence="2" type="ORF">HCBG_01446</name>
</gene>
<dbReference type="PANTHER" id="PTHR12729">
    <property type="entry name" value="TRNA(HIS) GUANYLYLTRANSFERASE-RELATED"/>
    <property type="match status" value="1"/>
</dbReference>
<evidence type="ECO:0000259" key="1">
    <source>
        <dbReference type="Pfam" id="PF14413"/>
    </source>
</evidence>
<name>C0NEY0_AJECG</name>
<keyword evidence="3" id="KW-1185">Reference proteome</keyword>
<dbReference type="Gene3D" id="3.30.70.3000">
    <property type="match status" value="1"/>
</dbReference>
<proteinExistence type="predicted"/>
<dbReference type="HOGENOM" id="CLU_044271_1_1_1"/>
<evidence type="ECO:0000313" key="2">
    <source>
        <dbReference type="EMBL" id="EEH09801.1"/>
    </source>
</evidence>
<dbReference type="InterPro" id="IPR038469">
    <property type="entry name" value="tRNAHis_GuaTrfase_Thg1_sf"/>
</dbReference>
<protein>
    <submittedName>
        <fullName evidence="2">tRNA guanylyltransferase</fullName>
    </submittedName>
</protein>
<dbReference type="Proteomes" id="UP000001631">
    <property type="component" value="Unassembled WGS sequence"/>
</dbReference>
<dbReference type="PANTHER" id="PTHR12729:SF6">
    <property type="entry name" value="TRNA(HIS) GUANYLYLTRANSFERASE-RELATED"/>
    <property type="match status" value="1"/>
</dbReference>
<dbReference type="InterPro" id="IPR007537">
    <property type="entry name" value="tRNAHis_GuaTrfase_Thg1"/>
</dbReference>
<feature type="domain" description="Thg1 C-terminal" evidence="1">
    <location>
        <begin position="22"/>
        <end position="167"/>
    </location>
</feature>
<keyword evidence="2" id="KW-0808">Transferase</keyword>
<dbReference type="GeneID" id="69034463"/>
<dbReference type="GO" id="GO:0008193">
    <property type="term" value="F:tRNA guanylyltransferase activity"/>
    <property type="evidence" value="ECO:0007669"/>
    <property type="project" value="InterPro"/>
</dbReference>
<accession>C0NEY0</accession>
<dbReference type="Pfam" id="PF14413">
    <property type="entry name" value="Thg1C"/>
    <property type="match status" value="1"/>
</dbReference>
<organism evidence="2 3">
    <name type="scientific">Ajellomyces capsulatus (strain G186AR / H82 / ATCC MYA-2454 / RMSCC 2432)</name>
    <name type="common">Darling's disease fungus</name>
    <name type="synonym">Histoplasma capsulatum</name>
    <dbReference type="NCBI Taxonomy" id="447093"/>
    <lineage>
        <taxon>Eukaryota</taxon>
        <taxon>Fungi</taxon>
        <taxon>Dikarya</taxon>
        <taxon>Ascomycota</taxon>
        <taxon>Pezizomycotina</taxon>
        <taxon>Eurotiomycetes</taxon>
        <taxon>Eurotiomycetidae</taxon>
        <taxon>Onygenales</taxon>
        <taxon>Ajellomycetaceae</taxon>
        <taxon>Histoplasma</taxon>
    </lineage>
</organism>
<dbReference type="GO" id="GO:0006400">
    <property type="term" value="P:tRNA modification"/>
    <property type="evidence" value="ECO:0007669"/>
    <property type="project" value="InterPro"/>
</dbReference>
<dbReference type="GO" id="GO:0000287">
    <property type="term" value="F:magnesium ion binding"/>
    <property type="evidence" value="ECO:0007669"/>
    <property type="project" value="InterPro"/>
</dbReference>
<dbReference type="STRING" id="447093.C0NEY0"/>
<dbReference type="VEuPathDB" id="FungiDB:I7I50_01255"/>
<evidence type="ECO:0000313" key="3">
    <source>
        <dbReference type="Proteomes" id="UP000001631"/>
    </source>
</evidence>
<reference evidence="2" key="1">
    <citation type="submission" date="2009-02" db="EMBL/GenBank/DDBJ databases">
        <title>The Genome Sequence of Ajellomyces capsulatus strain G186AR.</title>
        <authorList>
            <consortium name="The Broad Institute Genome Sequencing Platform"/>
            <person name="Champion M."/>
            <person name="Cuomo C."/>
            <person name="Ma L.-J."/>
            <person name="Henn M.R."/>
            <person name="Sil A."/>
            <person name="Goldman B."/>
            <person name="Young S.K."/>
            <person name="Kodira C.D."/>
            <person name="Zeng Q."/>
            <person name="Koehrsen M."/>
            <person name="Alvarado L."/>
            <person name="Berlin A."/>
            <person name="Borenstein D."/>
            <person name="Chen Z."/>
            <person name="Engels R."/>
            <person name="Freedman E."/>
            <person name="Gellesch M."/>
            <person name="Goldberg J."/>
            <person name="Griggs A."/>
            <person name="Gujja S."/>
            <person name="Heiman D."/>
            <person name="Hepburn T."/>
            <person name="Howarth C."/>
            <person name="Jen D."/>
            <person name="Larson L."/>
            <person name="Lewis B."/>
            <person name="Mehta T."/>
            <person name="Park D."/>
            <person name="Pearson M."/>
            <person name="Roberts A."/>
            <person name="Saif S."/>
            <person name="Shea T."/>
            <person name="Shenoy N."/>
            <person name="Sisk P."/>
            <person name="Stolte C."/>
            <person name="Sykes S."/>
            <person name="Walk T."/>
            <person name="White J."/>
            <person name="Yandava C."/>
            <person name="Klein B."/>
            <person name="McEwen J.G."/>
            <person name="Puccia R."/>
            <person name="Goldman G.H."/>
            <person name="Felipe M.S."/>
            <person name="Nino-Vega G."/>
            <person name="San-Blas G."/>
            <person name="Taylor J."/>
            <person name="Mendoza L."/>
            <person name="Galagan J."/>
            <person name="Nusbaum C."/>
            <person name="Birren B."/>
        </authorList>
    </citation>
    <scope>NUCLEOTIDE SEQUENCE</scope>
    <source>
        <strain evidence="2">G186AR</strain>
    </source>
</reference>
<dbReference type="InterPro" id="IPR025845">
    <property type="entry name" value="Thg1_C_dom"/>
</dbReference>
<dbReference type="RefSeq" id="XP_045290282.1">
    <property type="nucleotide sequence ID" value="XM_045428496.1"/>
</dbReference>
<dbReference type="InParanoid" id="C0NEY0"/>